<reference evidence="1" key="1">
    <citation type="submission" date="2013-01" db="EMBL/GenBank/DDBJ databases">
        <title>Genome draft of Hydrogenophaga taeniospiralis 2K1.</title>
        <authorList>
            <person name="Gomila M."/>
            <person name="Lalucat J."/>
        </authorList>
    </citation>
    <scope>NUCLEOTIDE SEQUENCE</scope>
    <source>
        <strain evidence="1">CCUG 15921</strain>
    </source>
</reference>
<accession>A0A9X4NMM1</accession>
<dbReference type="OrthoDB" id="9804410at2"/>
<dbReference type="RefSeq" id="WP_068169245.1">
    <property type="nucleotide sequence ID" value="NZ_AOGK01000001.1"/>
</dbReference>
<dbReference type="SUPFAM" id="SSF56563">
    <property type="entry name" value="Major capsid protein gp5"/>
    <property type="match status" value="1"/>
</dbReference>
<keyword evidence="2" id="KW-1185">Reference proteome</keyword>
<protein>
    <submittedName>
        <fullName evidence="1">Major head protein/prohead proteinase</fullName>
    </submittedName>
</protein>
<gene>
    <name evidence="1" type="ORF">H010_00575</name>
</gene>
<name>A0A9X4NMM1_9BURK</name>
<organism evidence="1 2">
    <name type="scientific">Hydrogenophaga taeniospiralis CCUG 15921</name>
    <dbReference type="NCBI Taxonomy" id="1281780"/>
    <lineage>
        <taxon>Bacteria</taxon>
        <taxon>Pseudomonadati</taxon>
        <taxon>Pseudomonadota</taxon>
        <taxon>Betaproteobacteria</taxon>
        <taxon>Burkholderiales</taxon>
        <taxon>Comamonadaceae</taxon>
        <taxon>Hydrogenophaga</taxon>
    </lineage>
</organism>
<proteinExistence type="predicted"/>
<evidence type="ECO:0000313" key="2">
    <source>
        <dbReference type="Proteomes" id="UP001152876"/>
    </source>
</evidence>
<dbReference type="AlphaFoldDB" id="A0A9X4NMM1"/>
<dbReference type="Proteomes" id="UP001152876">
    <property type="component" value="Unassembled WGS sequence"/>
</dbReference>
<dbReference type="EMBL" id="AOGK01000001">
    <property type="protein sequence ID" value="MDG5973722.1"/>
    <property type="molecule type" value="Genomic_DNA"/>
</dbReference>
<evidence type="ECO:0000313" key="1">
    <source>
        <dbReference type="EMBL" id="MDG5973722.1"/>
    </source>
</evidence>
<comment type="caution">
    <text evidence="1">The sequence shown here is derived from an EMBL/GenBank/DDBJ whole genome shotgun (WGS) entry which is preliminary data.</text>
</comment>
<sequence>MDIIERAYAARATAALNMLTEAENPTETKAAAFVEIARTMLAHNRQKDVALNVLKASRNEWVSKAVAEVLDVDGIFAGPAAQTLAEAYVASIAQFSLLDQIMKYAKTIPANLRSVIIASDSVGNTTTEGNPKPTLNLSLNLGDVTPIKSTAMIVMSNELARHTSAAGRAMFERELESAVTRALNSAVLSAFVDSGTSVVAAGANPLASLRAGLQAAGGSNGFVVAVNQSDAHYLATTVENRGMGVRGGEFAPGIHVVAVDGMSGMQVFPASRFAVWDGGMQIKSSGEATVDMRAAPAAPYELVSMFQTDSTAVLAERWWNVVGPTDGVVSVEAA</sequence>